<evidence type="ECO:0000259" key="6">
    <source>
        <dbReference type="Pfam" id="PF13860"/>
    </source>
</evidence>
<organism evidence="8 9">
    <name type="scientific">Vibrio maritimus</name>
    <dbReference type="NCBI Taxonomy" id="990268"/>
    <lineage>
        <taxon>Bacteria</taxon>
        <taxon>Pseudomonadati</taxon>
        <taxon>Pseudomonadota</taxon>
        <taxon>Gammaproteobacteria</taxon>
        <taxon>Vibrionales</taxon>
        <taxon>Vibrionaceae</taxon>
        <taxon>Vibrio</taxon>
    </lineage>
</organism>
<dbReference type="InterPro" id="IPR025963">
    <property type="entry name" value="FLgD_Tudor"/>
</dbReference>
<keyword evidence="8" id="KW-0969">Cilium</keyword>
<dbReference type="InterPro" id="IPR025965">
    <property type="entry name" value="FlgD/Vpr_Ig-like"/>
</dbReference>
<dbReference type="Pfam" id="PF13860">
    <property type="entry name" value="FlgD_ig"/>
    <property type="match status" value="1"/>
</dbReference>
<protein>
    <recommendedName>
        <fullName evidence="2 5">Basal-body rod modification protein FlgD</fullName>
    </recommendedName>
</protein>
<keyword evidence="9" id="KW-1185">Reference proteome</keyword>
<keyword evidence="8" id="KW-0282">Flagellum</keyword>
<dbReference type="EMBL" id="BBMT01000005">
    <property type="protein sequence ID" value="GAL34451.1"/>
    <property type="molecule type" value="Genomic_DNA"/>
</dbReference>
<evidence type="ECO:0000256" key="1">
    <source>
        <dbReference type="ARBA" id="ARBA00010577"/>
    </source>
</evidence>
<evidence type="ECO:0000256" key="3">
    <source>
        <dbReference type="ARBA" id="ARBA00022795"/>
    </source>
</evidence>
<comment type="caution">
    <text evidence="8">The sequence shown here is derived from an EMBL/GenBank/DDBJ whole genome shotgun (WGS) entry which is preliminary data.</text>
</comment>
<sequence length="222" mass="23476">MATISGAAQVNSIVSASSAAPQANPNSGEALKNEFITLMVAQIENQDPLNPTDGTEYVAQLAQFSQVESTENLVQLMQSNTAMLDNLQVLSTANLVDKNVTVRSDQLEMSSGSVNHGYIELSAPSNTVTIELLDSTGSVIAIPLGPKSAGKVGFTIDADQHQLNGRYQMRVSVDSGQNYSPSIFQHGVVEQVTTPALDGTSQLQVQGIGKVAFYEVAAFAQD</sequence>
<keyword evidence="8" id="KW-0966">Cell projection</keyword>
<evidence type="ECO:0000259" key="7">
    <source>
        <dbReference type="Pfam" id="PF13861"/>
    </source>
</evidence>
<feature type="domain" description="FlgD Tudor-like" evidence="7">
    <location>
        <begin position="88"/>
        <end position="216"/>
    </location>
</feature>
<gene>
    <name evidence="8" type="ORF">JCM19240_4001</name>
</gene>
<dbReference type="Pfam" id="PF13861">
    <property type="entry name" value="FLgD_tudor"/>
    <property type="match status" value="1"/>
</dbReference>
<evidence type="ECO:0000313" key="8">
    <source>
        <dbReference type="EMBL" id="GAL34451.1"/>
    </source>
</evidence>
<proteinExistence type="inferred from homology"/>
<dbReference type="Pfam" id="PF03963">
    <property type="entry name" value="FlgD"/>
    <property type="match status" value="1"/>
</dbReference>
<dbReference type="Gene3D" id="2.30.30.910">
    <property type="match status" value="1"/>
</dbReference>
<evidence type="ECO:0000256" key="5">
    <source>
        <dbReference type="RuleBase" id="RU362076"/>
    </source>
</evidence>
<keyword evidence="3 5" id="KW-1005">Bacterial flagellum biogenesis</keyword>
<dbReference type="GO" id="GO:0044781">
    <property type="term" value="P:bacterial-type flagellum organization"/>
    <property type="evidence" value="ECO:0007669"/>
    <property type="project" value="UniProtKB-UniRule"/>
</dbReference>
<dbReference type="InterPro" id="IPR005648">
    <property type="entry name" value="FlgD"/>
</dbReference>
<accession>A0A090T3B4</accession>
<dbReference type="Proteomes" id="UP000029224">
    <property type="component" value="Unassembled WGS sequence"/>
</dbReference>
<comment type="function">
    <text evidence="4 5">Required for flagellar hook formation. May act as a scaffolding protein.</text>
</comment>
<evidence type="ECO:0000313" key="9">
    <source>
        <dbReference type="Proteomes" id="UP000029224"/>
    </source>
</evidence>
<feature type="domain" description="FlgD/Vpr Ig-like" evidence="6">
    <location>
        <begin position="115"/>
        <end position="176"/>
    </location>
</feature>
<evidence type="ECO:0000256" key="2">
    <source>
        <dbReference type="ARBA" id="ARBA00016013"/>
    </source>
</evidence>
<evidence type="ECO:0000256" key="4">
    <source>
        <dbReference type="ARBA" id="ARBA00024746"/>
    </source>
</evidence>
<dbReference type="Gene3D" id="2.60.40.4070">
    <property type="match status" value="1"/>
</dbReference>
<comment type="similarity">
    <text evidence="1 5">Belongs to the FlgD family.</text>
</comment>
<reference evidence="8 9" key="2">
    <citation type="submission" date="2014-09" db="EMBL/GenBank/DDBJ databases">
        <authorList>
            <consortium name="NBRP consortium"/>
            <person name="Sawabe T."/>
            <person name="Meirelles P."/>
            <person name="Nakanishi M."/>
            <person name="Sayaka M."/>
            <person name="Hattori M."/>
            <person name="Ohkuma M."/>
        </authorList>
    </citation>
    <scope>NUCLEOTIDE SEQUENCE [LARGE SCALE GENOMIC DNA]</scope>
    <source>
        <strain evidence="8 9">JCM 19240</strain>
    </source>
</reference>
<reference evidence="8 9" key="1">
    <citation type="submission" date="2014-09" db="EMBL/GenBank/DDBJ databases">
        <title>Vibrio maritimus JCM 19240. (C210) whole genome shotgun sequence.</title>
        <authorList>
            <person name="Sawabe T."/>
            <person name="Meirelles P."/>
            <person name="Nakanishi M."/>
            <person name="Sayaka M."/>
            <person name="Hattori M."/>
            <person name="Ohkuma M."/>
        </authorList>
    </citation>
    <scope>NUCLEOTIDE SEQUENCE [LARGE SCALE GENOMIC DNA]</scope>
    <source>
        <strain evidence="8 9">JCM 19240</strain>
    </source>
</reference>
<dbReference type="AlphaFoldDB" id="A0A090T3B4"/>
<dbReference type="OrthoDB" id="9785233at2"/>
<name>A0A090T3B4_9VIBR</name>